<name>A0A6G1C613_9ORYZ</name>
<keyword evidence="3" id="KW-1185">Reference proteome</keyword>
<evidence type="ECO:0000313" key="3">
    <source>
        <dbReference type="Proteomes" id="UP000479710"/>
    </source>
</evidence>
<gene>
    <name evidence="2" type="ORF">E2562_018200</name>
</gene>
<proteinExistence type="predicted"/>
<organism evidence="2 3">
    <name type="scientific">Oryza meyeriana var. granulata</name>
    <dbReference type="NCBI Taxonomy" id="110450"/>
    <lineage>
        <taxon>Eukaryota</taxon>
        <taxon>Viridiplantae</taxon>
        <taxon>Streptophyta</taxon>
        <taxon>Embryophyta</taxon>
        <taxon>Tracheophyta</taxon>
        <taxon>Spermatophyta</taxon>
        <taxon>Magnoliopsida</taxon>
        <taxon>Liliopsida</taxon>
        <taxon>Poales</taxon>
        <taxon>Poaceae</taxon>
        <taxon>BOP clade</taxon>
        <taxon>Oryzoideae</taxon>
        <taxon>Oryzeae</taxon>
        <taxon>Oryzinae</taxon>
        <taxon>Oryza</taxon>
        <taxon>Oryza meyeriana</taxon>
    </lineage>
</organism>
<sequence length="220" mass="24103">MRGWPLSNPVGTIAGTGTASTLAEAAAFCFNRRHFASTDQRGNNIPAKDVFEVSLNPNGQNVPPSAAGLSKDVEEDPGTDALATASPISAGGATKVVQAATSSGPSTHERKNRKKRTRKSTDSGFDAKKMRVTPEIEETYNKLAFVTIDHFHVSYNHFRLALKPRGELCNEVMAIWIKLFDFHCREDGKIKTNVKKYAFLNVITGQLVADPENFMIRQHG</sequence>
<feature type="region of interest" description="Disordered" evidence="1">
    <location>
        <begin position="54"/>
        <end position="126"/>
    </location>
</feature>
<comment type="caution">
    <text evidence="2">The sequence shown here is derived from an EMBL/GenBank/DDBJ whole genome shotgun (WGS) entry which is preliminary data.</text>
</comment>
<evidence type="ECO:0000313" key="2">
    <source>
        <dbReference type="EMBL" id="KAF0896085.1"/>
    </source>
</evidence>
<reference evidence="2 3" key="1">
    <citation type="submission" date="2019-11" db="EMBL/GenBank/DDBJ databases">
        <title>Whole genome sequence of Oryza granulata.</title>
        <authorList>
            <person name="Li W."/>
        </authorList>
    </citation>
    <scope>NUCLEOTIDE SEQUENCE [LARGE SCALE GENOMIC DNA]</scope>
    <source>
        <strain evidence="3">cv. Menghai</strain>
        <tissue evidence="2">Leaf</tissue>
    </source>
</reference>
<evidence type="ECO:0000256" key="1">
    <source>
        <dbReference type="SAM" id="MobiDB-lite"/>
    </source>
</evidence>
<accession>A0A6G1C613</accession>
<protein>
    <submittedName>
        <fullName evidence="2">Uncharacterized protein</fullName>
    </submittedName>
</protein>
<dbReference type="EMBL" id="SPHZ02000010">
    <property type="protein sequence ID" value="KAF0896085.1"/>
    <property type="molecule type" value="Genomic_DNA"/>
</dbReference>
<dbReference type="AlphaFoldDB" id="A0A6G1C613"/>
<dbReference type="Proteomes" id="UP000479710">
    <property type="component" value="Unassembled WGS sequence"/>
</dbReference>
<dbReference type="OrthoDB" id="661197at2759"/>